<dbReference type="Proteomes" id="UP001152888">
    <property type="component" value="Unassembled WGS sequence"/>
</dbReference>
<sequence length="138" mass="15995">MDIGSISRIFLIYSAIFGNKRVLRPGKDDEKLEQILQLIANDDSDVEMSDDENENMDNLVEREDEIIDEELQSSSDEEEQDRIPLSVLREKLRTAKETSNPSQRQFWRRNDILHLQILKVPLVNAAHSFAMVGLQNRI</sequence>
<accession>A0A9P0M2A0</accession>
<protein>
    <submittedName>
        <fullName evidence="1">Uncharacterized protein</fullName>
    </submittedName>
</protein>
<evidence type="ECO:0000313" key="1">
    <source>
        <dbReference type="EMBL" id="CAH2007271.1"/>
    </source>
</evidence>
<dbReference type="EMBL" id="CAKOFQ010007740">
    <property type="protein sequence ID" value="CAH2007271.1"/>
    <property type="molecule type" value="Genomic_DNA"/>
</dbReference>
<proteinExistence type="predicted"/>
<gene>
    <name evidence="1" type="ORF">ACAOBT_LOCUS29564</name>
</gene>
<organism evidence="1 2">
    <name type="scientific">Acanthoscelides obtectus</name>
    <name type="common">Bean weevil</name>
    <name type="synonym">Bruchus obtectus</name>
    <dbReference type="NCBI Taxonomy" id="200917"/>
    <lineage>
        <taxon>Eukaryota</taxon>
        <taxon>Metazoa</taxon>
        <taxon>Ecdysozoa</taxon>
        <taxon>Arthropoda</taxon>
        <taxon>Hexapoda</taxon>
        <taxon>Insecta</taxon>
        <taxon>Pterygota</taxon>
        <taxon>Neoptera</taxon>
        <taxon>Endopterygota</taxon>
        <taxon>Coleoptera</taxon>
        <taxon>Polyphaga</taxon>
        <taxon>Cucujiformia</taxon>
        <taxon>Chrysomeloidea</taxon>
        <taxon>Chrysomelidae</taxon>
        <taxon>Bruchinae</taxon>
        <taxon>Bruchini</taxon>
        <taxon>Acanthoscelides</taxon>
    </lineage>
</organism>
<name>A0A9P0M2A0_ACAOB</name>
<dbReference type="AlphaFoldDB" id="A0A9P0M2A0"/>
<keyword evidence="2" id="KW-1185">Reference proteome</keyword>
<comment type="caution">
    <text evidence="1">The sequence shown here is derived from an EMBL/GenBank/DDBJ whole genome shotgun (WGS) entry which is preliminary data.</text>
</comment>
<reference evidence="1" key="1">
    <citation type="submission" date="2022-03" db="EMBL/GenBank/DDBJ databases">
        <authorList>
            <person name="Sayadi A."/>
        </authorList>
    </citation>
    <scope>NUCLEOTIDE SEQUENCE</scope>
</reference>
<evidence type="ECO:0000313" key="2">
    <source>
        <dbReference type="Proteomes" id="UP001152888"/>
    </source>
</evidence>